<organism evidence="4 5">
    <name type="scientific">Panicum hallii var. hallii</name>
    <dbReference type="NCBI Taxonomy" id="1504633"/>
    <lineage>
        <taxon>Eukaryota</taxon>
        <taxon>Viridiplantae</taxon>
        <taxon>Streptophyta</taxon>
        <taxon>Embryophyta</taxon>
        <taxon>Tracheophyta</taxon>
        <taxon>Spermatophyta</taxon>
        <taxon>Magnoliopsida</taxon>
        <taxon>Liliopsida</taxon>
        <taxon>Poales</taxon>
        <taxon>Poaceae</taxon>
        <taxon>PACMAD clade</taxon>
        <taxon>Panicoideae</taxon>
        <taxon>Panicodae</taxon>
        <taxon>Paniceae</taxon>
        <taxon>Panicinae</taxon>
        <taxon>Panicum</taxon>
        <taxon>Panicum sect. Panicum</taxon>
    </lineage>
</organism>
<feature type="compositionally biased region" description="Pro residues" evidence="1">
    <location>
        <begin position="172"/>
        <end position="189"/>
    </location>
</feature>
<reference evidence="4 5" key="1">
    <citation type="submission" date="2018-04" db="EMBL/GenBank/DDBJ databases">
        <title>WGS assembly of Panicum hallii var. hallii HAL2.</title>
        <authorList>
            <person name="Lovell J."/>
            <person name="Jenkins J."/>
            <person name="Lowry D."/>
            <person name="Mamidi S."/>
            <person name="Sreedasyam A."/>
            <person name="Weng X."/>
            <person name="Barry K."/>
            <person name="Bonette J."/>
            <person name="Campitelli B."/>
            <person name="Daum C."/>
            <person name="Gordon S."/>
            <person name="Gould B."/>
            <person name="Lipzen A."/>
            <person name="MacQueen A."/>
            <person name="Palacio-Mejia J."/>
            <person name="Plott C."/>
            <person name="Shakirov E."/>
            <person name="Shu S."/>
            <person name="Yoshinaga Y."/>
            <person name="Zane M."/>
            <person name="Rokhsar D."/>
            <person name="Grimwood J."/>
            <person name="Schmutz J."/>
            <person name="Juenger T."/>
        </authorList>
    </citation>
    <scope>NUCLEOTIDE SEQUENCE [LARGE SCALE GENOMIC DNA]</scope>
    <source>
        <strain evidence="5">cv. HAL2</strain>
    </source>
</reference>
<evidence type="ECO:0000313" key="4">
    <source>
        <dbReference type="EMBL" id="PUZ62504.1"/>
    </source>
</evidence>
<dbReference type="Pfam" id="PF11926">
    <property type="entry name" value="DUF3444"/>
    <property type="match status" value="1"/>
</dbReference>
<feature type="region of interest" description="Disordered" evidence="1">
    <location>
        <begin position="209"/>
        <end position="239"/>
    </location>
</feature>
<dbReference type="Pfam" id="PF03181">
    <property type="entry name" value="BURP"/>
    <property type="match status" value="1"/>
</dbReference>
<dbReference type="PANTHER" id="PTHR44137:SF24">
    <property type="entry name" value="DNAJ HEAT SHOCK N-TERMINAL DOMAIN-CONTAINING PROTEIN"/>
    <property type="match status" value="1"/>
</dbReference>
<dbReference type="InterPro" id="IPR056988">
    <property type="entry name" value="Zn_ribbon_pln"/>
</dbReference>
<dbReference type="Proteomes" id="UP000244336">
    <property type="component" value="Chromosome 4"/>
</dbReference>
<proteinExistence type="predicted"/>
<name>A0A2T7E3V7_9POAL</name>
<evidence type="ECO:0000256" key="1">
    <source>
        <dbReference type="SAM" id="MobiDB-lite"/>
    </source>
</evidence>
<dbReference type="InterPro" id="IPR004873">
    <property type="entry name" value="BURP_dom"/>
</dbReference>
<evidence type="ECO:0000313" key="5">
    <source>
        <dbReference type="Proteomes" id="UP000244336"/>
    </source>
</evidence>
<sequence length="806" mass="87002">MAGEAEAEAERLLALAESELSAGRLRAARKHARRAALLDPASPRAALLATAANVLVADASSHYAVLLLPDDDSASPPSASALRRHFKSLVKSLRVHPDAAAASPAVAAAVEEALGRAAEAYEALTAPAPALATFWTACAGCRLLHEFERKYVGYRLMCPSCHRTFLAAEVPPPPEAGPPTPALPPPPPAKKPKTEKPEMTLAEMQLQLAKKRGAKAPKSSSRGQAEDEDGEEAEAENNHSDLMAVVDSDFYNFDADRGERCFKRGQLWALYGDDDGMPRHYALVEGVLRGSRFRIQIRWLDGEEGKPCGQFKVGRAETLHSVNVFSHLLACERVAREVYRVYPRKASVWAFHGDQASIAGRGKYEIVVFLSGYSEQYGASFGYLEKVEGFRSIFKRRDVGANAVQSLQKGDIRALSHQIPAKKGVEILHAVADGVAIANVIPPDADVPAVVHSFFSLDGAVNHEGHELPLFVVEVTELADGVFVGFAYNHSLSDGDDLRTIRTSYGSQGEDLRTVSTSYGSQGEDLRTISTSYGSQGGDLRTISASYGFQGEDLRRVNTSYGSQSENPSSMITIYDHKTGVSEKGEARDRHDPHVHNHNSGNKLADVFFFHDVLRPGSVITPTIPVTTTLPSLLPRREADSLPFSTARLGDILAMFAPASLTMADEIRTTLDSCEHPRPLPGEKAGCATSLESLARLPAALLGTRDVRAFSGDMPVDPAGTTARRGRYNVTAVAAYQVTLAAEDGRAPAMEALAVCHLDTSQWTPRQPFLVAHNLKPGDVAVCHFLPKLSIIWVPAGEQGGAREAW</sequence>
<feature type="domain" description="J" evidence="2">
    <location>
        <begin position="61"/>
        <end position="129"/>
    </location>
</feature>
<dbReference type="STRING" id="1504633.A0A2T7E3V7"/>
<dbReference type="EMBL" id="CM009752">
    <property type="protein sequence ID" value="PUZ62504.1"/>
    <property type="molecule type" value="Genomic_DNA"/>
</dbReference>
<dbReference type="Gramene" id="PUZ62504">
    <property type="protein sequence ID" value="PUZ62504"/>
    <property type="gene ID" value="GQ55_4G363200"/>
</dbReference>
<gene>
    <name evidence="4" type="ORF">GQ55_4G363200</name>
</gene>
<dbReference type="PROSITE" id="PS51277">
    <property type="entry name" value="BURP"/>
    <property type="match status" value="1"/>
</dbReference>
<dbReference type="InterPro" id="IPR001623">
    <property type="entry name" value="DnaJ_domain"/>
</dbReference>
<evidence type="ECO:0000259" key="3">
    <source>
        <dbReference type="PROSITE" id="PS51277"/>
    </source>
</evidence>
<dbReference type="Pfam" id="PF23551">
    <property type="entry name" value="Zn_ribbon_20"/>
    <property type="match status" value="1"/>
</dbReference>
<dbReference type="OrthoDB" id="66964at2759"/>
<feature type="domain" description="BURP" evidence="3">
    <location>
        <begin position="608"/>
        <end position="796"/>
    </location>
</feature>
<evidence type="ECO:0000259" key="2">
    <source>
        <dbReference type="PROSITE" id="PS50076"/>
    </source>
</evidence>
<evidence type="ECO:0008006" key="6">
    <source>
        <dbReference type="Google" id="ProtNLM"/>
    </source>
</evidence>
<dbReference type="InterPro" id="IPR024593">
    <property type="entry name" value="DUF3444"/>
</dbReference>
<dbReference type="PANTHER" id="PTHR44137">
    <property type="entry name" value="BNAC03G44070D PROTEIN"/>
    <property type="match status" value="1"/>
</dbReference>
<dbReference type="GO" id="GO:0016747">
    <property type="term" value="F:acyltransferase activity, transferring groups other than amino-acyl groups"/>
    <property type="evidence" value="ECO:0007669"/>
    <property type="project" value="UniProtKB-ARBA"/>
</dbReference>
<keyword evidence="5" id="KW-1185">Reference proteome</keyword>
<dbReference type="InterPro" id="IPR023213">
    <property type="entry name" value="CAT-like_dom_sf"/>
</dbReference>
<feature type="region of interest" description="Disordered" evidence="1">
    <location>
        <begin position="172"/>
        <end position="196"/>
    </location>
</feature>
<dbReference type="SMART" id="SM01045">
    <property type="entry name" value="BURP"/>
    <property type="match status" value="1"/>
</dbReference>
<dbReference type="Gene3D" id="3.30.559.10">
    <property type="entry name" value="Chloramphenicol acetyltransferase-like domain"/>
    <property type="match status" value="1"/>
</dbReference>
<feature type="compositionally biased region" description="Acidic residues" evidence="1">
    <location>
        <begin position="226"/>
        <end position="235"/>
    </location>
</feature>
<accession>A0A2T7E3V7</accession>
<dbReference type="PROSITE" id="PS50076">
    <property type="entry name" value="DNAJ_2"/>
    <property type="match status" value="1"/>
</dbReference>
<dbReference type="AlphaFoldDB" id="A0A2T7E3V7"/>
<protein>
    <recommendedName>
        <fullName evidence="6">J domain-containing protein</fullName>
    </recommendedName>
</protein>